<evidence type="ECO:0000313" key="5">
    <source>
        <dbReference type="Proteomes" id="UP000027446"/>
    </source>
</evidence>
<dbReference type="STRING" id="1280949.HAD_03935"/>
<dbReference type="Proteomes" id="UP000027446">
    <property type="component" value="Unassembled WGS sequence"/>
</dbReference>
<feature type="domain" description="N-acetyltransferase" evidence="3">
    <location>
        <begin position="1"/>
        <end position="145"/>
    </location>
</feature>
<dbReference type="InterPro" id="IPR016181">
    <property type="entry name" value="Acyl_CoA_acyltransferase"/>
</dbReference>
<evidence type="ECO:0000256" key="2">
    <source>
        <dbReference type="ARBA" id="ARBA00023315"/>
    </source>
</evidence>
<dbReference type="InterPro" id="IPR050832">
    <property type="entry name" value="Bact_Acetyltransf"/>
</dbReference>
<keyword evidence="2" id="KW-0012">Acyltransferase</keyword>
<organism evidence="4 5">
    <name type="scientific">Hyphomonas adhaerens MHS-3</name>
    <dbReference type="NCBI Taxonomy" id="1280949"/>
    <lineage>
        <taxon>Bacteria</taxon>
        <taxon>Pseudomonadati</taxon>
        <taxon>Pseudomonadota</taxon>
        <taxon>Alphaproteobacteria</taxon>
        <taxon>Hyphomonadales</taxon>
        <taxon>Hyphomonadaceae</taxon>
        <taxon>Hyphomonas</taxon>
    </lineage>
</organism>
<dbReference type="PROSITE" id="PS51186">
    <property type="entry name" value="GNAT"/>
    <property type="match status" value="1"/>
</dbReference>
<dbReference type="InterPro" id="IPR000182">
    <property type="entry name" value="GNAT_dom"/>
</dbReference>
<comment type="caution">
    <text evidence="4">The sequence shown here is derived from an EMBL/GenBank/DDBJ whole genome shotgun (WGS) entry which is preliminary data.</text>
</comment>
<dbReference type="CDD" id="cd04301">
    <property type="entry name" value="NAT_SF"/>
    <property type="match status" value="1"/>
</dbReference>
<dbReference type="RefSeq" id="WP_035569566.1">
    <property type="nucleotide sequence ID" value="NZ_ARYH01000001.1"/>
</dbReference>
<dbReference type="EMBL" id="ARYH01000001">
    <property type="protein sequence ID" value="KCZ84800.1"/>
    <property type="molecule type" value="Genomic_DNA"/>
</dbReference>
<evidence type="ECO:0000259" key="3">
    <source>
        <dbReference type="PROSITE" id="PS51186"/>
    </source>
</evidence>
<keyword evidence="1 4" id="KW-0808">Transferase</keyword>
<dbReference type="PANTHER" id="PTHR43877">
    <property type="entry name" value="AMINOALKYLPHOSPHONATE N-ACETYLTRANSFERASE-RELATED-RELATED"/>
    <property type="match status" value="1"/>
</dbReference>
<reference evidence="4 5" key="1">
    <citation type="journal article" date="2014" name="Antonie Van Leeuwenhoek">
        <title>Hyphomonas beringensis sp. nov. and Hyphomonas chukchiensis sp. nov., isolated from surface seawater of the Bering Sea and Chukchi Sea.</title>
        <authorList>
            <person name="Li C."/>
            <person name="Lai Q."/>
            <person name="Li G."/>
            <person name="Dong C."/>
            <person name="Wang J."/>
            <person name="Liao Y."/>
            <person name="Shao Z."/>
        </authorList>
    </citation>
    <scope>NUCLEOTIDE SEQUENCE [LARGE SCALE GENOMIC DNA]</scope>
    <source>
        <strain evidence="4 5">MHS-3</strain>
    </source>
</reference>
<dbReference type="PATRIC" id="fig|1280949.3.peg.807"/>
<keyword evidence="5" id="KW-1185">Reference proteome</keyword>
<dbReference type="GO" id="GO:0016747">
    <property type="term" value="F:acyltransferase activity, transferring groups other than amino-acyl groups"/>
    <property type="evidence" value="ECO:0007669"/>
    <property type="project" value="InterPro"/>
</dbReference>
<gene>
    <name evidence="4" type="ORF">HAD_03935</name>
</gene>
<dbReference type="Pfam" id="PF13508">
    <property type="entry name" value="Acetyltransf_7"/>
    <property type="match status" value="1"/>
</dbReference>
<name>A0A069E3P4_9PROT</name>
<dbReference type="SUPFAM" id="SSF55729">
    <property type="entry name" value="Acyl-CoA N-acyltransferases (Nat)"/>
    <property type="match status" value="1"/>
</dbReference>
<accession>A0A069E3P4</accession>
<dbReference type="eggNOG" id="COG0456">
    <property type="taxonomic scope" value="Bacteria"/>
</dbReference>
<dbReference type="AlphaFoldDB" id="A0A069E3P4"/>
<evidence type="ECO:0000256" key="1">
    <source>
        <dbReference type="ARBA" id="ARBA00022679"/>
    </source>
</evidence>
<sequence>MLREASVSDAPAIARLHTVSREAAMPWLPVVHSPEDVLEFFRDQVLPSQTVIVADTLGHVTGFAAYTGGWLNHLYVGPDAWRSGLGSQLLRRVQAASSLLQLWTFQRNSNARAFYARFGFEEVEFTDGQRNEEKTPDVRMIWRRTEDL</sequence>
<evidence type="ECO:0000313" key="4">
    <source>
        <dbReference type="EMBL" id="KCZ84800.1"/>
    </source>
</evidence>
<protein>
    <submittedName>
        <fullName evidence="4">GCN5-like N-acetyltransferase</fullName>
    </submittedName>
</protein>
<dbReference type="OrthoDB" id="9797417at2"/>
<proteinExistence type="predicted"/>
<dbReference type="Gene3D" id="3.40.630.30">
    <property type="match status" value="1"/>
</dbReference>